<reference evidence="3 4" key="1">
    <citation type="journal article" date="2008" name="Nature">
        <title>The genome of Laccaria bicolor provides insights into mycorrhizal symbiosis.</title>
        <authorList>
            <person name="Martin F."/>
            <person name="Aerts A."/>
            <person name="Ahren D."/>
            <person name="Brun A."/>
            <person name="Danchin E.G.J."/>
            <person name="Duchaussoy F."/>
            <person name="Gibon J."/>
            <person name="Kohler A."/>
            <person name="Lindquist E."/>
            <person name="Pereda V."/>
            <person name="Salamov A."/>
            <person name="Shapiro H.J."/>
            <person name="Wuyts J."/>
            <person name="Blaudez D."/>
            <person name="Buee M."/>
            <person name="Brokstein P."/>
            <person name="Canbaeck B."/>
            <person name="Cohen D."/>
            <person name="Courty P.E."/>
            <person name="Coutinho P.M."/>
            <person name="Delaruelle C."/>
            <person name="Detter J.C."/>
            <person name="Deveau A."/>
            <person name="DiFazio S."/>
            <person name="Duplessis S."/>
            <person name="Fraissinet-Tachet L."/>
            <person name="Lucic E."/>
            <person name="Frey-Klett P."/>
            <person name="Fourrey C."/>
            <person name="Feussner I."/>
            <person name="Gay G."/>
            <person name="Grimwood J."/>
            <person name="Hoegger P.J."/>
            <person name="Jain P."/>
            <person name="Kilaru S."/>
            <person name="Labbe J."/>
            <person name="Lin Y.C."/>
            <person name="Legue V."/>
            <person name="Le Tacon F."/>
            <person name="Marmeisse R."/>
            <person name="Melayah D."/>
            <person name="Montanini B."/>
            <person name="Muratet M."/>
            <person name="Nehls U."/>
            <person name="Niculita-Hirzel H."/>
            <person name="Oudot-Le Secq M.P."/>
            <person name="Peter M."/>
            <person name="Quesneville H."/>
            <person name="Rajashekar B."/>
            <person name="Reich M."/>
            <person name="Rouhier N."/>
            <person name="Schmutz J."/>
            <person name="Yin T."/>
            <person name="Chalot M."/>
            <person name="Henrissat B."/>
            <person name="Kuees U."/>
            <person name="Lucas S."/>
            <person name="Van de Peer Y."/>
            <person name="Podila G.K."/>
            <person name="Polle A."/>
            <person name="Pukkila P.J."/>
            <person name="Richardson P.M."/>
            <person name="Rouze P."/>
            <person name="Sanders I.R."/>
            <person name="Stajich J.E."/>
            <person name="Tunlid A."/>
            <person name="Tuskan G."/>
            <person name="Grigoriev I.V."/>
        </authorList>
    </citation>
    <scope>NUCLEOTIDE SEQUENCE [LARGE SCALE GENOMIC DNA]</scope>
    <source>
        <strain evidence="4">S238N-H82 / ATCC MYA-4686</strain>
    </source>
</reference>
<dbReference type="KEGG" id="lbc:LACBIDRAFT_329809"/>
<name>B0DJA9_LACBS</name>
<dbReference type="PROSITE" id="PS00028">
    <property type="entry name" value="ZINC_FINGER_C2H2_1"/>
    <property type="match status" value="1"/>
</dbReference>
<feature type="region of interest" description="Disordered" evidence="1">
    <location>
        <begin position="19"/>
        <end position="55"/>
    </location>
</feature>
<evidence type="ECO:0000259" key="2">
    <source>
        <dbReference type="PROSITE" id="PS00028"/>
    </source>
</evidence>
<feature type="domain" description="C2H2-type" evidence="2">
    <location>
        <begin position="61"/>
        <end position="82"/>
    </location>
</feature>
<accession>B0DJA9</accession>
<organism evidence="4">
    <name type="scientific">Laccaria bicolor (strain S238N-H82 / ATCC MYA-4686)</name>
    <name type="common">Bicoloured deceiver</name>
    <name type="synonym">Laccaria laccata var. bicolor</name>
    <dbReference type="NCBI Taxonomy" id="486041"/>
    <lineage>
        <taxon>Eukaryota</taxon>
        <taxon>Fungi</taxon>
        <taxon>Dikarya</taxon>
        <taxon>Basidiomycota</taxon>
        <taxon>Agaricomycotina</taxon>
        <taxon>Agaricomycetes</taxon>
        <taxon>Agaricomycetidae</taxon>
        <taxon>Agaricales</taxon>
        <taxon>Agaricineae</taxon>
        <taxon>Hydnangiaceae</taxon>
        <taxon>Laccaria</taxon>
    </lineage>
</organism>
<feature type="compositionally biased region" description="Polar residues" evidence="1">
    <location>
        <begin position="34"/>
        <end position="46"/>
    </location>
</feature>
<sequence>MQDLQAAFCTFHIPPGQLGPPLPMPHTNARPRRNSYSANVNASLPTPSRPSRSPRHPAYECLRECMSFWEQRIVWGDHDAFHNDQRTGIFPRVIDILDYLTRTALEPIWAWPRGGISELEKTTSGGKDLATLLTPLSKKRHQVLCLGSCVRWPTIMTCKIVCAKNSLILTLPRAMKGLTIMNQMNSLSWMRKSLVYSTIESSLSEYYARRFRTIEYCLIPLHFPIHDSKTVVETKELLITKGTSLYVGLGVANRSAAIWGPDASELWLGKAGLDGTANKLAQLVLSVILPHFSFEAVTEEIEWRLRITVMPYAKGKSNRQQQRLEEGSADLPVIEALDVDKRFWNDTIANKLEALELEEERIPAKGFFDSQEDMLNLDDEREAAAASITLS</sequence>
<dbReference type="InParanoid" id="B0DJA9"/>
<evidence type="ECO:0000256" key="1">
    <source>
        <dbReference type="SAM" id="MobiDB-lite"/>
    </source>
</evidence>
<dbReference type="AlphaFoldDB" id="B0DJA9"/>
<dbReference type="RefSeq" id="XP_001884048.1">
    <property type="nucleotide sequence ID" value="XM_001884013.1"/>
</dbReference>
<dbReference type="GeneID" id="6079645"/>
<dbReference type="EMBL" id="DS547113">
    <property type="protein sequence ID" value="EDR05490.1"/>
    <property type="molecule type" value="Genomic_DNA"/>
</dbReference>
<dbReference type="HOGENOM" id="CLU_706089_0_0_1"/>
<dbReference type="InterPro" id="IPR013087">
    <property type="entry name" value="Znf_C2H2_type"/>
</dbReference>
<evidence type="ECO:0000313" key="4">
    <source>
        <dbReference type="Proteomes" id="UP000001194"/>
    </source>
</evidence>
<protein>
    <submittedName>
        <fullName evidence="3">Predicted protein</fullName>
    </submittedName>
</protein>
<dbReference type="Proteomes" id="UP000001194">
    <property type="component" value="Unassembled WGS sequence"/>
</dbReference>
<keyword evidence="4" id="KW-1185">Reference proteome</keyword>
<dbReference type="OrthoDB" id="1470350at2759"/>
<proteinExistence type="predicted"/>
<gene>
    <name evidence="3" type="ORF">LACBIDRAFT_329809</name>
</gene>
<evidence type="ECO:0000313" key="3">
    <source>
        <dbReference type="EMBL" id="EDR05490.1"/>
    </source>
</evidence>